<evidence type="ECO:0000313" key="16">
    <source>
        <dbReference type="Proteomes" id="UP000503462"/>
    </source>
</evidence>
<keyword evidence="8" id="KW-0350">Heme biosynthesis</keyword>
<dbReference type="PROSITE" id="PS00533">
    <property type="entry name" value="PORPHOBILINOGEN_DEAM"/>
    <property type="match status" value="1"/>
</dbReference>
<keyword evidence="9" id="KW-0627">Porphyrin biosynthesis</keyword>
<comment type="cofactor">
    <cofactor evidence="1">
        <name>dipyrromethane</name>
        <dbReference type="ChEBI" id="CHEBI:60342"/>
    </cofactor>
</comment>
<dbReference type="Gene3D" id="3.30.160.40">
    <property type="entry name" value="Porphobilinogen deaminase, C-terminal domain"/>
    <property type="match status" value="1"/>
</dbReference>
<evidence type="ECO:0000256" key="1">
    <source>
        <dbReference type="ARBA" id="ARBA00001916"/>
    </source>
</evidence>
<evidence type="ECO:0000256" key="11">
    <source>
        <dbReference type="ARBA" id="ARBA00033064"/>
    </source>
</evidence>
<dbReference type="InterPro" id="IPR022418">
    <property type="entry name" value="Porphobilinogen_deaminase_C"/>
</dbReference>
<dbReference type="SUPFAM" id="SSF53850">
    <property type="entry name" value="Periplasmic binding protein-like II"/>
    <property type="match status" value="1"/>
</dbReference>
<comment type="catalytic activity">
    <reaction evidence="12">
        <text>4 porphobilinogen + H2O = hydroxymethylbilane + 4 NH4(+)</text>
        <dbReference type="Rhea" id="RHEA:13185"/>
        <dbReference type="ChEBI" id="CHEBI:15377"/>
        <dbReference type="ChEBI" id="CHEBI:28938"/>
        <dbReference type="ChEBI" id="CHEBI:57845"/>
        <dbReference type="ChEBI" id="CHEBI:58126"/>
        <dbReference type="EC" id="2.5.1.61"/>
    </reaction>
</comment>
<feature type="domain" description="Porphobilinogen deaminase N-terminal" evidence="13">
    <location>
        <begin position="15"/>
        <end position="231"/>
    </location>
</feature>
<dbReference type="SUPFAM" id="SSF54782">
    <property type="entry name" value="Porphobilinogen deaminase (hydroxymethylbilane synthase), C-terminal domain"/>
    <property type="match status" value="1"/>
</dbReference>
<dbReference type="Pfam" id="PF03900">
    <property type="entry name" value="Porphobil_deamC"/>
    <property type="match status" value="1"/>
</dbReference>
<reference evidence="15 16" key="1">
    <citation type="journal article" date="2016" name="Sci. Rep.">
        <title>Peltaster fructicola genome reveals evolution from an invasive phytopathogen to an ectophytic parasite.</title>
        <authorList>
            <person name="Xu C."/>
            <person name="Chen H."/>
            <person name="Gleason M.L."/>
            <person name="Xu J.R."/>
            <person name="Liu H."/>
            <person name="Zhang R."/>
            <person name="Sun G."/>
        </authorList>
    </citation>
    <scope>NUCLEOTIDE SEQUENCE [LARGE SCALE GENOMIC DNA]</scope>
    <source>
        <strain evidence="15 16">LNHT1506</strain>
    </source>
</reference>
<accession>A0A6H0XIG3</accession>
<comment type="similarity">
    <text evidence="4">Belongs to the HMBS family.</text>
</comment>
<feature type="domain" description="Porphobilinogen deaminase C-terminal" evidence="14">
    <location>
        <begin position="247"/>
        <end position="271"/>
    </location>
</feature>
<gene>
    <name evidence="15" type="ORF">AMS68_000019</name>
</gene>
<dbReference type="InterPro" id="IPR022419">
    <property type="entry name" value="Porphobilin_deaminase_cofac_BS"/>
</dbReference>
<dbReference type="EMBL" id="CP051139">
    <property type="protein sequence ID" value="QIW94501.1"/>
    <property type="molecule type" value="Genomic_DNA"/>
</dbReference>
<evidence type="ECO:0000259" key="14">
    <source>
        <dbReference type="Pfam" id="PF03900"/>
    </source>
</evidence>
<evidence type="ECO:0000256" key="9">
    <source>
        <dbReference type="ARBA" id="ARBA00023244"/>
    </source>
</evidence>
<dbReference type="InterPro" id="IPR000860">
    <property type="entry name" value="HemC"/>
</dbReference>
<organism evidence="15 16">
    <name type="scientific">Peltaster fructicola</name>
    <dbReference type="NCBI Taxonomy" id="286661"/>
    <lineage>
        <taxon>Eukaryota</taxon>
        <taxon>Fungi</taxon>
        <taxon>Dikarya</taxon>
        <taxon>Ascomycota</taxon>
        <taxon>Pezizomycotina</taxon>
        <taxon>Dothideomycetes</taxon>
        <taxon>Dothideomycetes incertae sedis</taxon>
        <taxon>Peltaster</taxon>
    </lineage>
</organism>
<dbReference type="OrthoDB" id="564646at2759"/>
<dbReference type="PANTHER" id="PTHR11557">
    <property type="entry name" value="PORPHOBILINOGEN DEAMINASE"/>
    <property type="match status" value="1"/>
</dbReference>
<evidence type="ECO:0000256" key="7">
    <source>
        <dbReference type="ARBA" id="ARBA00022679"/>
    </source>
</evidence>
<dbReference type="Pfam" id="PF01379">
    <property type="entry name" value="Porphobil_deam"/>
    <property type="match status" value="1"/>
</dbReference>
<evidence type="ECO:0000256" key="12">
    <source>
        <dbReference type="ARBA" id="ARBA00048169"/>
    </source>
</evidence>
<dbReference type="GO" id="GO:0005737">
    <property type="term" value="C:cytoplasm"/>
    <property type="evidence" value="ECO:0007669"/>
    <property type="project" value="TreeGrafter"/>
</dbReference>
<dbReference type="PRINTS" id="PR00151">
    <property type="entry name" value="PORPHBDMNASE"/>
</dbReference>
<dbReference type="Gene3D" id="3.40.190.10">
    <property type="entry name" value="Periplasmic binding protein-like II"/>
    <property type="match status" value="2"/>
</dbReference>
<dbReference type="PANTHER" id="PTHR11557:SF0">
    <property type="entry name" value="PORPHOBILINOGEN DEAMINASE"/>
    <property type="match status" value="1"/>
</dbReference>
<evidence type="ECO:0000256" key="8">
    <source>
        <dbReference type="ARBA" id="ARBA00023133"/>
    </source>
</evidence>
<sequence length="379" mass="41014">MATQAETTPTTQQVIHVGTRRSLLARVQADEVVAQLRAAWPSHTFEIHAMATAGDNNQTTALYKFNDKALWTQDLEVLLQSGELDVIVHCLKDMPTQLPAELALAGVTKRRDPRDGLVIKASLVEQYKTLSDLPAGSIVGTSSLRRTAQLKKFYPHLKFADVRGNVGTRLAKLDDPQSQYSATVLAVAGLDRLGMLNRVSMYLSKHNGGMLYAVGQGALGLEIRKNDTKMEGVLKPIICDRSMQAGLAERSLMRTLEGGCSVPIGVETEWVSKKTSLTSTEASGVAVGVKPAENYEQLSGVAEDDTADGLTDELIMRAIVISLDGQDAVEVEMRQRVTSIAEADEFGWNAAKKLVEKGADKILEKITLDRGIIAAQGNA</sequence>
<proteinExistence type="inferred from homology"/>
<dbReference type="AlphaFoldDB" id="A0A6H0XIG3"/>
<dbReference type="FunFam" id="3.40.190.10:FF:000086">
    <property type="entry name" value="Probable porphobilinogen deaminase"/>
    <property type="match status" value="1"/>
</dbReference>
<evidence type="ECO:0000256" key="10">
    <source>
        <dbReference type="ARBA" id="ARBA00030685"/>
    </source>
</evidence>
<evidence type="ECO:0000256" key="4">
    <source>
        <dbReference type="ARBA" id="ARBA00005638"/>
    </source>
</evidence>
<dbReference type="UniPathway" id="UPA00251">
    <property type="reaction ID" value="UER00319"/>
</dbReference>
<dbReference type="FunFam" id="3.40.190.10:FF:000005">
    <property type="entry name" value="Porphobilinogen deaminase"/>
    <property type="match status" value="1"/>
</dbReference>
<protein>
    <recommendedName>
        <fullName evidence="6">Porphobilinogen deaminase</fullName>
        <ecNumber evidence="5">2.5.1.61</ecNumber>
    </recommendedName>
    <alternativeName>
        <fullName evidence="11">Hydroxymethylbilane synthase</fullName>
    </alternativeName>
    <alternativeName>
        <fullName evidence="10">Pre-uroporphyrinogen synthase</fullName>
    </alternativeName>
</protein>
<dbReference type="EC" id="2.5.1.61" evidence="5"/>
<dbReference type="InterPro" id="IPR022417">
    <property type="entry name" value="Porphobilin_deaminase_N"/>
</dbReference>
<evidence type="ECO:0000256" key="3">
    <source>
        <dbReference type="ARBA" id="ARBA00004735"/>
    </source>
</evidence>
<evidence type="ECO:0000256" key="5">
    <source>
        <dbReference type="ARBA" id="ARBA00012655"/>
    </source>
</evidence>
<dbReference type="GO" id="GO:0006782">
    <property type="term" value="P:protoporphyrinogen IX biosynthetic process"/>
    <property type="evidence" value="ECO:0007669"/>
    <property type="project" value="UniProtKB-UniPathway"/>
</dbReference>
<dbReference type="GO" id="GO:0004418">
    <property type="term" value="F:hydroxymethylbilane synthase activity"/>
    <property type="evidence" value="ECO:0007669"/>
    <property type="project" value="UniProtKB-EC"/>
</dbReference>
<evidence type="ECO:0000313" key="15">
    <source>
        <dbReference type="EMBL" id="QIW94501.1"/>
    </source>
</evidence>
<name>A0A6H0XIG3_9PEZI</name>
<evidence type="ECO:0000256" key="2">
    <source>
        <dbReference type="ARBA" id="ARBA00002869"/>
    </source>
</evidence>
<comment type="pathway">
    <text evidence="3">Porphyrin-containing compound metabolism; protoporphyrin-IX biosynthesis; coproporphyrinogen-III from 5-aminolevulinate: step 2/4.</text>
</comment>
<keyword evidence="7" id="KW-0808">Transferase</keyword>
<dbReference type="InterPro" id="IPR036803">
    <property type="entry name" value="Porphobilinogen_deaminase_C_sf"/>
</dbReference>
<comment type="function">
    <text evidence="2">Tetrapolymerization of the monopyrrole PBG into the hydroxymethylbilane pre-uroporphyrinogen in several discrete steps.</text>
</comment>
<keyword evidence="16" id="KW-1185">Reference proteome</keyword>
<dbReference type="Proteomes" id="UP000503462">
    <property type="component" value="Chromosome 1"/>
</dbReference>
<evidence type="ECO:0000256" key="6">
    <source>
        <dbReference type="ARBA" id="ARBA00016519"/>
    </source>
</evidence>
<dbReference type="NCBIfam" id="TIGR00212">
    <property type="entry name" value="hemC"/>
    <property type="match status" value="1"/>
</dbReference>
<evidence type="ECO:0000259" key="13">
    <source>
        <dbReference type="Pfam" id="PF01379"/>
    </source>
</evidence>